<dbReference type="EMBL" id="JBHUNE010000006">
    <property type="protein sequence ID" value="MFD2758060.1"/>
    <property type="molecule type" value="Genomic_DNA"/>
</dbReference>
<dbReference type="RefSeq" id="WP_019618514.1">
    <property type="nucleotide sequence ID" value="NZ_JBHUNE010000006.1"/>
</dbReference>
<evidence type="ECO:0000313" key="3">
    <source>
        <dbReference type="Proteomes" id="UP001597492"/>
    </source>
</evidence>
<gene>
    <name evidence="2" type="ORF">ACFSW7_06685</name>
</gene>
<dbReference type="Gene3D" id="3.10.450.50">
    <property type="match status" value="1"/>
</dbReference>
<keyword evidence="3" id="KW-1185">Reference proteome</keyword>
<dbReference type="InterPro" id="IPR037401">
    <property type="entry name" value="SnoaL-like"/>
</dbReference>
<dbReference type="SUPFAM" id="SSF54427">
    <property type="entry name" value="NTF2-like"/>
    <property type="match status" value="1"/>
</dbReference>
<reference evidence="3" key="1">
    <citation type="journal article" date="2019" name="Int. J. Syst. Evol. Microbiol.">
        <title>The Global Catalogue of Microorganisms (GCM) 10K type strain sequencing project: providing services to taxonomists for standard genome sequencing and annotation.</title>
        <authorList>
            <consortium name="The Broad Institute Genomics Platform"/>
            <consortium name="The Broad Institute Genome Sequencing Center for Infectious Disease"/>
            <person name="Wu L."/>
            <person name="Ma J."/>
        </authorList>
    </citation>
    <scope>NUCLEOTIDE SEQUENCE [LARGE SCALE GENOMIC DNA]</scope>
    <source>
        <strain evidence="3">TISTR 1514</strain>
    </source>
</reference>
<dbReference type="Pfam" id="PF13474">
    <property type="entry name" value="SnoaL_3"/>
    <property type="match status" value="1"/>
</dbReference>
<feature type="domain" description="SnoaL-like" evidence="1">
    <location>
        <begin position="23"/>
        <end position="142"/>
    </location>
</feature>
<accession>A0ABW5UXV0</accession>
<dbReference type="InterPro" id="IPR032710">
    <property type="entry name" value="NTF2-like_dom_sf"/>
</dbReference>
<comment type="caution">
    <text evidence="2">The sequence shown here is derived from an EMBL/GenBank/DDBJ whole genome shotgun (WGS) entry which is preliminary data.</text>
</comment>
<evidence type="ECO:0000259" key="1">
    <source>
        <dbReference type="Pfam" id="PF13474"/>
    </source>
</evidence>
<evidence type="ECO:0000313" key="2">
    <source>
        <dbReference type="EMBL" id="MFD2758060.1"/>
    </source>
</evidence>
<organism evidence="2 3">
    <name type="scientific">Gulosibacter faecalis</name>
    <dbReference type="NCBI Taxonomy" id="272240"/>
    <lineage>
        <taxon>Bacteria</taxon>
        <taxon>Bacillati</taxon>
        <taxon>Actinomycetota</taxon>
        <taxon>Actinomycetes</taxon>
        <taxon>Micrococcales</taxon>
        <taxon>Microbacteriaceae</taxon>
        <taxon>Gulosibacter</taxon>
    </lineage>
</organism>
<protein>
    <submittedName>
        <fullName evidence="2">Nuclear transport factor 2 family protein</fullName>
    </submittedName>
</protein>
<dbReference type="Proteomes" id="UP001597492">
    <property type="component" value="Unassembled WGS sequence"/>
</dbReference>
<proteinExistence type="predicted"/>
<name>A0ABW5UXV0_9MICO</name>
<sequence length="158" mass="17266">MTNPIPTSGAADATATDITVDDIATAAQAIVDAFAANDEADYFGRFAPDCSFAFHTDGVIHTERDAWQQGWRELRADGWEVLECHSLVTHIQLIPEGGIFVHELETTARTGDDTETYRERETIVFTRRDGELVAVHEHLSTIDDTAADTQTDASEAAA</sequence>